<accession>A0A9N9F0E7</accession>
<keyword evidence="2" id="KW-1185">Reference proteome</keyword>
<proteinExistence type="predicted"/>
<dbReference type="OrthoDB" id="2342687at2759"/>
<organism evidence="1 2">
    <name type="scientific">Ambispora gerdemannii</name>
    <dbReference type="NCBI Taxonomy" id="144530"/>
    <lineage>
        <taxon>Eukaryota</taxon>
        <taxon>Fungi</taxon>
        <taxon>Fungi incertae sedis</taxon>
        <taxon>Mucoromycota</taxon>
        <taxon>Glomeromycotina</taxon>
        <taxon>Glomeromycetes</taxon>
        <taxon>Archaeosporales</taxon>
        <taxon>Ambisporaceae</taxon>
        <taxon>Ambispora</taxon>
    </lineage>
</organism>
<dbReference type="SUPFAM" id="SSF52047">
    <property type="entry name" value="RNI-like"/>
    <property type="match status" value="1"/>
</dbReference>
<name>A0A9N9F0E7_9GLOM</name>
<reference evidence="1" key="1">
    <citation type="submission" date="2021-06" db="EMBL/GenBank/DDBJ databases">
        <authorList>
            <person name="Kallberg Y."/>
            <person name="Tangrot J."/>
            <person name="Rosling A."/>
        </authorList>
    </citation>
    <scope>NUCLEOTIDE SEQUENCE</scope>
    <source>
        <strain evidence="1">MT106</strain>
    </source>
</reference>
<evidence type="ECO:0000313" key="2">
    <source>
        <dbReference type="Proteomes" id="UP000789831"/>
    </source>
</evidence>
<dbReference type="InterPro" id="IPR032675">
    <property type="entry name" value="LRR_dom_sf"/>
</dbReference>
<evidence type="ECO:0000313" key="1">
    <source>
        <dbReference type="EMBL" id="CAG8501625.1"/>
    </source>
</evidence>
<dbReference type="Proteomes" id="UP000789831">
    <property type="component" value="Unassembled WGS sequence"/>
</dbReference>
<dbReference type="Gene3D" id="3.80.10.10">
    <property type="entry name" value="Ribonuclease Inhibitor"/>
    <property type="match status" value="1"/>
</dbReference>
<dbReference type="AlphaFoldDB" id="A0A9N9F0E7"/>
<protein>
    <submittedName>
        <fullName evidence="1">3393_t:CDS:1</fullName>
    </submittedName>
</protein>
<comment type="caution">
    <text evidence="1">The sequence shown here is derived from an EMBL/GenBank/DDBJ whole genome shotgun (WGS) entry which is preliminary data.</text>
</comment>
<sequence>MAQNELEWLELNSLPATTIRFISSGLQSSSHIFGAIRFYKIDFNLFWSELIIEGLSSCVNLLCLDFYECDAIEQNSWIETAKFFTKLEFLAIEGTFGEMPLAFIKQIIETSGDNLLYLLIQETRFLYTSDEGIAMVAELLPFILVHSRNLRALSLGELNLEQISSLPESCPKLKHVDFYTLNISEELPSLGQSLPPQISSLAIYGAALTHAGGYFYGFNKNFLEAICCHVKYLSIFIDVEDIGYATDEIEFYGIKYIEKPFHDVIYPSYFPQF</sequence>
<dbReference type="EMBL" id="CAJVPL010000477">
    <property type="protein sequence ID" value="CAG8501625.1"/>
    <property type="molecule type" value="Genomic_DNA"/>
</dbReference>
<gene>
    <name evidence="1" type="ORF">AGERDE_LOCUS4277</name>
</gene>